<proteinExistence type="predicted"/>
<feature type="region of interest" description="Disordered" evidence="1">
    <location>
        <begin position="1"/>
        <end position="33"/>
    </location>
</feature>
<name>A0A3M2YF48_PSEYM</name>
<protein>
    <submittedName>
        <fullName evidence="2">Uncharacterized protein</fullName>
    </submittedName>
</protein>
<sequence length="61" mass="6489">MSVFSKSGRRLLSTQTGTRPDCAAPNHSAPLSMQPLQGASLRVSHAGANSEHYTTLRLTPP</sequence>
<evidence type="ECO:0000313" key="3">
    <source>
        <dbReference type="Proteomes" id="UP000282378"/>
    </source>
</evidence>
<organism evidence="2 3">
    <name type="scientific">Pseudomonas syringae pv. maculicola</name>
    <dbReference type="NCBI Taxonomy" id="59511"/>
    <lineage>
        <taxon>Bacteria</taxon>
        <taxon>Pseudomonadati</taxon>
        <taxon>Pseudomonadota</taxon>
        <taxon>Gammaproteobacteria</taxon>
        <taxon>Pseudomonadales</taxon>
        <taxon>Pseudomonadaceae</taxon>
        <taxon>Pseudomonas</taxon>
    </lineage>
</organism>
<feature type="compositionally biased region" description="Polar residues" evidence="1">
    <location>
        <begin position="51"/>
        <end position="61"/>
    </location>
</feature>
<dbReference type="EMBL" id="RBNL01002326">
    <property type="protein sequence ID" value="RML74619.1"/>
    <property type="molecule type" value="Genomic_DNA"/>
</dbReference>
<evidence type="ECO:0000313" key="2">
    <source>
        <dbReference type="EMBL" id="RML74619.1"/>
    </source>
</evidence>
<dbReference type="Proteomes" id="UP000282378">
    <property type="component" value="Unassembled WGS sequence"/>
</dbReference>
<reference evidence="2 3" key="1">
    <citation type="submission" date="2018-08" db="EMBL/GenBank/DDBJ databases">
        <title>Recombination of ecologically and evolutionarily significant loci maintains genetic cohesion in the Pseudomonas syringae species complex.</title>
        <authorList>
            <person name="Dillon M."/>
            <person name="Thakur S."/>
            <person name="Almeida R.N.D."/>
            <person name="Weir B.S."/>
            <person name="Guttman D.S."/>
        </authorList>
    </citation>
    <scope>NUCLEOTIDE SEQUENCE [LARGE SCALE GENOMIC DNA]</scope>
    <source>
        <strain evidence="2 3">88_10</strain>
    </source>
</reference>
<dbReference type="AlphaFoldDB" id="A0A3M2YF48"/>
<accession>A0A3M2YF48</accession>
<comment type="caution">
    <text evidence="2">The sequence shown here is derived from an EMBL/GenBank/DDBJ whole genome shotgun (WGS) entry which is preliminary data.</text>
</comment>
<feature type="region of interest" description="Disordered" evidence="1">
    <location>
        <begin position="42"/>
        <end position="61"/>
    </location>
</feature>
<evidence type="ECO:0000256" key="1">
    <source>
        <dbReference type="SAM" id="MobiDB-lite"/>
    </source>
</evidence>
<gene>
    <name evidence="2" type="ORF">APX70_200559</name>
</gene>